<dbReference type="PIRSF" id="PIRSF001021">
    <property type="entry name" value="Alph-amls_thrmst"/>
    <property type="match status" value="1"/>
</dbReference>
<dbReference type="SUPFAM" id="SSF51445">
    <property type="entry name" value="(Trans)glycosidases"/>
    <property type="match status" value="1"/>
</dbReference>
<dbReference type="CDD" id="cd11318">
    <property type="entry name" value="AmyAc_bac_fung_AmyA"/>
    <property type="match status" value="1"/>
</dbReference>
<keyword evidence="5" id="KW-0119">Carbohydrate metabolism</keyword>
<feature type="domain" description="Glycosyl hydrolase family 13 catalytic" evidence="7">
    <location>
        <begin position="7"/>
        <end position="436"/>
    </location>
</feature>
<keyword evidence="4" id="KW-0378">Hydrolase</keyword>
<dbReference type="GO" id="GO:0005975">
    <property type="term" value="P:carbohydrate metabolic process"/>
    <property type="evidence" value="ECO:0007669"/>
    <property type="project" value="InterPro"/>
</dbReference>
<sequence>MPRPLLSTFARSFFKSWSGPDSVTHLQLQQGNEENRCIFQGFEWHTPGDQKHWRRLEAALPALKTLGVNEIWLPPGCKATHRNSNGYDIYDLYDLGEFNQKGSRSTKWGSKEELLSLSNRAKTLGVGLIWDAVLGHRAGGDQKEEVKAVEVDPENRNLIISKPRVIEAWLRFDFSGRNDQHSSLKLRSEHFSGTDWDASLQPPVKGKIYLTAKRWCADVDTSEKGNYDFLMFSNLNYESAELRADVINWGANFLPSTLPALSGYRIDAARHFDTNFLLCFLAAIRRAHPNRSWTMIAEYWHGSSAQLQQYLRKFPRNHHIHVYDAPLLYAFHHASSHLYGKPRAIPTDLRLLLKDTIISTVPDSAVTLVSSHDTQPGQTLDCPVHPAFKEAAYAIILLHEKGLPCIFYGDLYGTQSGYGCEGTSPVNKLPDLILARKLFAYGRQTEYWDGRSCVGWTREGLDHNVPSEKKWMGRGCAVILSNIPEGGKKRMWVGRKHTGQIWTGLWEWERYKTEIDVDGCGLFEVGGCGVNVYVQDVAPGREQFGKFNTDIYSLC</sequence>
<keyword evidence="3" id="KW-0479">Metal-binding</keyword>
<evidence type="ECO:0000256" key="1">
    <source>
        <dbReference type="ARBA" id="ARBA00001913"/>
    </source>
</evidence>
<evidence type="ECO:0000259" key="7">
    <source>
        <dbReference type="SMART" id="SM00642"/>
    </source>
</evidence>
<evidence type="ECO:0000256" key="4">
    <source>
        <dbReference type="ARBA" id="ARBA00022801"/>
    </source>
</evidence>
<dbReference type="InterPro" id="IPR017853">
    <property type="entry name" value="GH"/>
</dbReference>
<dbReference type="Proteomes" id="UP000800093">
    <property type="component" value="Unassembled WGS sequence"/>
</dbReference>
<dbReference type="NCBIfam" id="NF006969">
    <property type="entry name" value="PRK09441.1-2"/>
    <property type="match status" value="1"/>
</dbReference>
<dbReference type="PANTHER" id="PTHR43447">
    <property type="entry name" value="ALPHA-AMYLASE"/>
    <property type="match status" value="1"/>
</dbReference>
<evidence type="ECO:0000256" key="3">
    <source>
        <dbReference type="ARBA" id="ARBA00022723"/>
    </source>
</evidence>
<dbReference type="GO" id="GO:0005509">
    <property type="term" value="F:calcium ion binding"/>
    <property type="evidence" value="ECO:0007669"/>
    <property type="project" value="InterPro"/>
</dbReference>
<dbReference type="InterPro" id="IPR006047">
    <property type="entry name" value="GH13_cat_dom"/>
</dbReference>
<evidence type="ECO:0000313" key="9">
    <source>
        <dbReference type="Proteomes" id="UP000800093"/>
    </source>
</evidence>
<dbReference type="Gene3D" id="2.40.30.140">
    <property type="match status" value="1"/>
</dbReference>
<dbReference type="SUPFAM" id="SSF51011">
    <property type="entry name" value="Glycosyl hydrolase domain"/>
    <property type="match status" value="1"/>
</dbReference>
<reference evidence="9" key="1">
    <citation type="journal article" date="2020" name="Stud. Mycol.">
        <title>101 Dothideomycetes genomes: A test case for predicting lifestyles and emergence of pathogens.</title>
        <authorList>
            <person name="Haridas S."/>
            <person name="Albert R."/>
            <person name="Binder M."/>
            <person name="Bloem J."/>
            <person name="LaButti K."/>
            <person name="Salamov A."/>
            <person name="Andreopoulos B."/>
            <person name="Baker S."/>
            <person name="Barry K."/>
            <person name="Bills G."/>
            <person name="Bluhm B."/>
            <person name="Cannon C."/>
            <person name="Castanera R."/>
            <person name="Culley D."/>
            <person name="Daum C."/>
            <person name="Ezra D."/>
            <person name="Gonzalez J."/>
            <person name="Henrissat B."/>
            <person name="Kuo A."/>
            <person name="Liang C."/>
            <person name="Lipzen A."/>
            <person name="Lutzoni F."/>
            <person name="Magnuson J."/>
            <person name="Mondo S."/>
            <person name="Nolan M."/>
            <person name="Ohm R."/>
            <person name="Pangilinan J."/>
            <person name="Park H.-J."/>
            <person name="Ramirez L."/>
            <person name="Alfaro M."/>
            <person name="Sun H."/>
            <person name="Tritt A."/>
            <person name="Yoshinaga Y."/>
            <person name="Zwiers L.-H."/>
            <person name="Turgeon B."/>
            <person name="Goodwin S."/>
            <person name="Spatafora J."/>
            <person name="Crous P."/>
            <person name="Grigoriev I."/>
        </authorList>
    </citation>
    <scope>NUCLEOTIDE SEQUENCE [LARGE SCALE GENOMIC DNA]</scope>
    <source>
        <strain evidence="9">CBS 304.66</strain>
    </source>
</reference>
<organism evidence="8 9">
    <name type="scientific">Lojkania enalia</name>
    <dbReference type="NCBI Taxonomy" id="147567"/>
    <lineage>
        <taxon>Eukaryota</taxon>
        <taxon>Fungi</taxon>
        <taxon>Dikarya</taxon>
        <taxon>Ascomycota</taxon>
        <taxon>Pezizomycotina</taxon>
        <taxon>Dothideomycetes</taxon>
        <taxon>Pleosporomycetidae</taxon>
        <taxon>Pleosporales</taxon>
        <taxon>Pleosporales incertae sedis</taxon>
        <taxon>Lojkania</taxon>
    </lineage>
</organism>
<evidence type="ECO:0000256" key="6">
    <source>
        <dbReference type="ARBA" id="ARBA00023295"/>
    </source>
</evidence>
<dbReference type="SMART" id="SM00642">
    <property type="entry name" value="Aamy"/>
    <property type="match status" value="1"/>
</dbReference>
<dbReference type="AlphaFoldDB" id="A0A9P4K589"/>
<dbReference type="OrthoDB" id="550577at2759"/>
<dbReference type="GO" id="GO:0004553">
    <property type="term" value="F:hydrolase activity, hydrolyzing O-glycosyl compounds"/>
    <property type="evidence" value="ECO:0007669"/>
    <property type="project" value="InterPro"/>
</dbReference>
<proteinExistence type="inferred from homology"/>
<dbReference type="InterPro" id="IPR013776">
    <property type="entry name" value="A-amylase_thermo"/>
</dbReference>
<comment type="similarity">
    <text evidence="2">Belongs to the glycosyl hydrolase 13 family.</text>
</comment>
<evidence type="ECO:0000256" key="2">
    <source>
        <dbReference type="ARBA" id="ARBA00008061"/>
    </source>
</evidence>
<name>A0A9P4K589_9PLEO</name>
<dbReference type="Pfam" id="PF00128">
    <property type="entry name" value="Alpha-amylase"/>
    <property type="match status" value="1"/>
</dbReference>
<dbReference type="Gene3D" id="2.60.40.1180">
    <property type="entry name" value="Golgi alpha-mannosidase II"/>
    <property type="match status" value="1"/>
</dbReference>
<keyword evidence="9" id="KW-1185">Reference proteome</keyword>
<dbReference type="InterPro" id="IPR013780">
    <property type="entry name" value="Glyco_hydro_b"/>
</dbReference>
<evidence type="ECO:0000256" key="5">
    <source>
        <dbReference type="ARBA" id="ARBA00023277"/>
    </source>
</evidence>
<dbReference type="EMBL" id="ML986699">
    <property type="protein sequence ID" value="KAF2259729.1"/>
    <property type="molecule type" value="Genomic_DNA"/>
</dbReference>
<keyword evidence="6" id="KW-0326">Glycosidase</keyword>
<gene>
    <name evidence="8" type="ORF">CC78DRAFT_524314</name>
</gene>
<comment type="caution">
    <text evidence="8">The sequence shown here is derived from an EMBL/GenBank/DDBJ whole genome shotgun (WGS) entry which is preliminary data.</text>
</comment>
<comment type="cofactor">
    <cofactor evidence="1">
        <name>Ca(2+)</name>
        <dbReference type="ChEBI" id="CHEBI:29108"/>
    </cofactor>
</comment>
<dbReference type="Gene3D" id="3.20.20.80">
    <property type="entry name" value="Glycosidases"/>
    <property type="match status" value="1"/>
</dbReference>
<evidence type="ECO:0000313" key="8">
    <source>
        <dbReference type="EMBL" id="KAF2259729.1"/>
    </source>
</evidence>
<protein>
    <submittedName>
        <fullName evidence="8">Thermostable alpha-amylase</fullName>
    </submittedName>
</protein>
<accession>A0A9P4K589</accession>